<organism evidence="9 10">
    <name type="scientific">Deinococcus maricopensis (strain DSM 21211 / LMG 22137 / NRRL B-23946 / LB-34)</name>
    <dbReference type="NCBI Taxonomy" id="709986"/>
    <lineage>
        <taxon>Bacteria</taxon>
        <taxon>Thermotogati</taxon>
        <taxon>Deinococcota</taxon>
        <taxon>Deinococci</taxon>
        <taxon>Deinococcales</taxon>
        <taxon>Deinococcaceae</taxon>
        <taxon>Deinococcus</taxon>
    </lineage>
</organism>
<comment type="catalytic activity">
    <reaction evidence="1">
        <text>ATP + protein L-histidine = ADP + protein N-phospho-L-histidine.</text>
        <dbReference type="EC" id="2.7.13.3"/>
    </reaction>
</comment>
<protein>
    <recommendedName>
        <fullName evidence="2">histidine kinase</fullName>
        <ecNumber evidence="2">2.7.13.3</ecNumber>
    </recommendedName>
</protein>
<dbReference type="CDD" id="cd00130">
    <property type="entry name" value="PAS"/>
    <property type="match status" value="3"/>
</dbReference>
<dbReference type="Pfam" id="PF02518">
    <property type="entry name" value="HATPase_c"/>
    <property type="match status" value="1"/>
</dbReference>
<keyword evidence="3" id="KW-0597">Phosphoprotein</keyword>
<dbReference type="SUPFAM" id="SSF55874">
    <property type="entry name" value="ATPase domain of HSP90 chaperone/DNA topoisomerase II/histidine kinase"/>
    <property type="match status" value="1"/>
</dbReference>
<dbReference type="PROSITE" id="PS50109">
    <property type="entry name" value="HIS_KIN"/>
    <property type="match status" value="1"/>
</dbReference>
<dbReference type="InterPro" id="IPR035965">
    <property type="entry name" value="PAS-like_dom_sf"/>
</dbReference>
<dbReference type="InterPro" id="IPR036097">
    <property type="entry name" value="HisK_dim/P_sf"/>
</dbReference>
<dbReference type="InterPro" id="IPR003018">
    <property type="entry name" value="GAF"/>
</dbReference>
<dbReference type="InterPro" id="IPR001610">
    <property type="entry name" value="PAC"/>
</dbReference>
<dbReference type="RefSeq" id="WP_013557374.1">
    <property type="nucleotide sequence ID" value="NC_014958.1"/>
</dbReference>
<dbReference type="PRINTS" id="PR00344">
    <property type="entry name" value="BCTRLSENSOR"/>
</dbReference>
<dbReference type="STRING" id="709986.Deima_2231"/>
<feature type="domain" description="PAC" evidence="8">
    <location>
        <begin position="591"/>
        <end position="643"/>
    </location>
</feature>
<dbReference type="SMART" id="SM00387">
    <property type="entry name" value="HATPase_c"/>
    <property type="match status" value="1"/>
</dbReference>
<dbReference type="Pfam" id="PF13185">
    <property type="entry name" value="GAF_2"/>
    <property type="match status" value="1"/>
</dbReference>
<dbReference type="EMBL" id="CP002454">
    <property type="protein sequence ID" value="ADV67869.1"/>
    <property type="molecule type" value="Genomic_DNA"/>
</dbReference>
<evidence type="ECO:0000256" key="3">
    <source>
        <dbReference type="ARBA" id="ARBA00022553"/>
    </source>
</evidence>
<dbReference type="InterPro" id="IPR000700">
    <property type="entry name" value="PAS-assoc_C"/>
</dbReference>
<evidence type="ECO:0000259" key="6">
    <source>
        <dbReference type="PROSITE" id="PS50109"/>
    </source>
</evidence>
<dbReference type="SMART" id="SM00091">
    <property type="entry name" value="PAS"/>
    <property type="match status" value="3"/>
</dbReference>
<dbReference type="SMART" id="SM00065">
    <property type="entry name" value="GAF"/>
    <property type="match status" value="2"/>
</dbReference>
<reference evidence="9 10" key="1">
    <citation type="journal article" date="2011" name="Stand. Genomic Sci.">
        <title>Complete genome sequence of Deinococcus maricopensis type strain (LB-34).</title>
        <authorList>
            <person name="Pukall R."/>
            <person name="Zeytun A."/>
            <person name="Lucas S."/>
            <person name="Lapidus A."/>
            <person name="Hammon N."/>
            <person name="Deshpande S."/>
            <person name="Nolan M."/>
            <person name="Cheng J.F."/>
            <person name="Pitluck S."/>
            <person name="Liolios K."/>
            <person name="Pagani I."/>
            <person name="Mikhailova N."/>
            <person name="Ivanova N."/>
            <person name="Mavromatis K."/>
            <person name="Pati A."/>
            <person name="Tapia R."/>
            <person name="Han C."/>
            <person name="Goodwin L."/>
            <person name="Chen A."/>
            <person name="Palaniappan K."/>
            <person name="Land M."/>
            <person name="Hauser L."/>
            <person name="Chang Y.J."/>
            <person name="Jeffries C.D."/>
            <person name="Brambilla E.M."/>
            <person name="Rohde M."/>
            <person name="Goker M."/>
            <person name="Detter J.C."/>
            <person name="Woyke T."/>
            <person name="Bristow J."/>
            <person name="Eisen J.A."/>
            <person name="Markowitz V."/>
            <person name="Hugenholtz P."/>
            <person name="Kyrpides N.C."/>
            <person name="Klenk H.P."/>
        </authorList>
    </citation>
    <scope>NUCLEOTIDE SEQUENCE [LARGE SCALE GENOMIC DNA]</scope>
    <source>
        <strain evidence="10">DSM 21211 / LMG 22137 / NRRL B-23946 / LB-34</strain>
    </source>
</reference>
<dbReference type="Gene3D" id="3.30.450.40">
    <property type="match status" value="2"/>
</dbReference>
<dbReference type="PROSITE" id="PS50113">
    <property type="entry name" value="PAC"/>
    <property type="match status" value="2"/>
</dbReference>
<dbReference type="Pfam" id="PF08447">
    <property type="entry name" value="PAS_3"/>
    <property type="match status" value="1"/>
</dbReference>
<dbReference type="SMART" id="SM00388">
    <property type="entry name" value="HisKA"/>
    <property type="match status" value="1"/>
</dbReference>
<proteinExistence type="predicted"/>
<sequence>MPEQSVADAPPALSERLQDVTEALAAARTADDVYRVVLHPALDALNAIAGAVLLVNDAGDTLSMAARQGYPQDAQTIWQDGPVQVNIPAGDALLHRHALFYEHRDALLHDYPELEARTGSVAPVATSVLPMFLDERPLGVLVLDFKEPHDFTAEERRFLRTLAAQCALALGRARLLNELTTELEMRRATERELQSSETRFRRLVEASPVGIAAGDINGRLILVNDAYLHLLGYTRDDFDQGRIDWASLTPEEYREADDRAFQQAFRDGASDQYEKEMLTRTGERLPLSLILMRYEERGQQLVVGYLQDLRAHRAAQRTLEEQRGHLEAKVRERTAELEARTRALESFAELTRDLATETDPSVLVRRAQEIVLGLLPEGLAVYYEPRRQLWHAAVQTGDLGNADLQRAINAGLPFETTRNLLTPWRTRQGYYQDHYDPTTDDLGERVAHIGASASLPLLVHGRVQGVFVIALFRQHRWSTTDRAVLETAVHSLGLALERAESIAHLEQRTQEVSRWRERYEVAVNGSGHLLYDWNPTTDQIVYGGAVRAITGYAPDDLAGNLSDWTERLIHPDDRDAFNTEIARVIEHSDTFHLEFRIVRQDGSVREVQDDGYFMRGPDGQVTHMVGFVNDVTEQRRTERELRAALRFNELILNNMGEGLTGMDTQGRTTFANPAALRMLGYTPEEFIGVPQHELIHHTRPDGTPYPAEACHIYAAFTDGQVHHVDDEVFWRRDGSAVPVDYTSTPIRNEHGHIEGAVLSFRDITARRSAEADLRRSNEELRRSNRELEQFAYIASHDLQAPARAVTSFADIIARRYAHVLDERGLTYLRQITEGGQHMKRLVDDLLTFSRVHTLQRPPERVHSASIFSAVLARLSGDLEASGAQVTAGPLPDVLADASQLDQVLQNLILNGVKYRREDVAPRLHVSAQPDGPMWHFLVQDNGIGIEEAYFERIFEIFQRLHTRDQYEGTGIGLAVCKKIIERHGGRLWVTSTPGEGSTFHFTLPRA</sequence>
<feature type="domain" description="PAC" evidence="8">
    <location>
        <begin position="722"/>
        <end position="775"/>
    </location>
</feature>
<dbReference type="FunFam" id="3.30.565.10:FF:000006">
    <property type="entry name" value="Sensor histidine kinase WalK"/>
    <property type="match status" value="1"/>
</dbReference>
<feature type="domain" description="PAS" evidence="7">
    <location>
        <begin position="545"/>
        <end position="588"/>
    </location>
</feature>
<keyword evidence="4" id="KW-0808">Transferase</keyword>
<dbReference type="Gene3D" id="1.10.287.130">
    <property type="match status" value="1"/>
</dbReference>
<dbReference type="AlphaFoldDB" id="E8U9Y0"/>
<evidence type="ECO:0000256" key="1">
    <source>
        <dbReference type="ARBA" id="ARBA00000085"/>
    </source>
</evidence>
<evidence type="ECO:0000259" key="8">
    <source>
        <dbReference type="PROSITE" id="PS50113"/>
    </source>
</evidence>
<dbReference type="InterPro" id="IPR029016">
    <property type="entry name" value="GAF-like_dom_sf"/>
</dbReference>
<evidence type="ECO:0000256" key="2">
    <source>
        <dbReference type="ARBA" id="ARBA00012438"/>
    </source>
</evidence>
<dbReference type="InterPro" id="IPR036890">
    <property type="entry name" value="HATPase_C_sf"/>
</dbReference>
<feature type="domain" description="PAS" evidence="7">
    <location>
        <begin position="651"/>
        <end position="696"/>
    </location>
</feature>
<dbReference type="InterPro" id="IPR003661">
    <property type="entry name" value="HisK_dim/P_dom"/>
</dbReference>
<dbReference type="EC" id="2.7.13.3" evidence="2"/>
<dbReference type="CDD" id="cd16921">
    <property type="entry name" value="HATPase_FilI-like"/>
    <property type="match status" value="1"/>
</dbReference>
<dbReference type="eggNOG" id="COG4251">
    <property type="taxonomic scope" value="Bacteria"/>
</dbReference>
<evidence type="ECO:0000313" key="9">
    <source>
        <dbReference type="EMBL" id="ADV67869.1"/>
    </source>
</evidence>
<dbReference type="InterPro" id="IPR003594">
    <property type="entry name" value="HATPase_dom"/>
</dbReference>
<dbReference type="OrthoDB" id="65110at2"/>
<name>E8U9Y0_DEIML</name>
<keyword evidence="5 9" id="KW-0418">Kinase</keyword>
<dbReference type="Pfam" id="PF13426">
    <property type="entry name" value="PAS_9"/>
    <property type="match status" value="2"/>
</dbReference>
<dbReference type="InterPro" id="IPR013655">
    <property type="entry name" value="PAS_fold_3"/>
</dbReference>
<evidence type="ECO:0000259" key="7">
    <source>
        <dbReference type="PROSITE" id="PS50112"/>
    </source>
</evidence>
<dbReference type="SUPFAM" id="SSF47384">
    <property type="entry name" value="Homodimeric domain of signal transducing histidine kinase"/>
    <property type="match status" value="1"/>
</dbReference>
<dbReference type="KEGG" id="dmr:Deima_2231"/>
<gene>
    <name evidence="9" type="ordered locus">Deima_2231</name>
</gene>
<evidence type="ECO:0000256" key="4">
    <source>
        <dbReference type="ARBA" id="ARBA00022679"/>
    </source>
</evidence>
<dbReference type="Pfam" id="PF00512">
    <property type="entry name" value="HisKA"/>
    <property type="match status" value="1"/>
</dbReference>
<keyword evidence="10" id="KW-1185">Reference proteome</keyword>
<dbReference type="HOGENOM" id="CLU_013920_0_0_0"/>
<dbReference type="InterPro" id="IPR000014">
    <property type="entry name" value="PAS"/>
</dbReference>
<dbReference type="SUPFAM" id="SSF55781">
    <property type="entry name" value="GAF domain-like"/>
    <property type="match status" value="2"/>
</dbReference>
<feature type="domain" description="PAS" evidence="7">
    <location>
        <begin position="196"/>
        <end position="268"/>
    </location>
</feature>
<dbReference type="InterPro" id="IPR004358">
    <property type="entry name" value="Sig_transdc_His_kin-like_C"/>
</dbReference>
<dbReference type="PROSITE" id="PS50112">
    <property type="entry name" value="PAS"/>
    <property type="match status" value="3"/>
</dbReference>
<dbReference type="Gene3D" id="3.30.450.20">
    <property type="entry name" value="PAS domain"/>
    <property type="match status" value="3"/>
</dbReference>
<dbReference type="PANTHER" id="PTHR43304:SF1">
    <property type="entry name" value="PAC DOMAIN-CONTAINING PROTEIN"/>
    <property type="match status" value="1"/>
</dbReference>
<dbReference type="GO" id="GO:0000155">
    <property type="term" value="F:phosphorelay sensor kinase activity"/>
    <property type="evidence" value="ECO:0007669"/>
    <property type="project" value="InterPro"/>
</dbReference>
<dbReference type="InterPro" id="IPR052162">
    <property type="entry name" value="Sensor_kinase/Photoreceptor"/>
</dbReference>
<dbReference type="NCBIfam" id="TIGR00229">
    <property type="entry name" value="sensory_box"/>
    <property type="match status" value="3"/>
</dbReference>
<evidence type="ECO:0000256" key="5">
    <source>
        <dbReference type="ARBA" id="ARBA00022777"/>
    </source>
</evidence>
<dbReference type="Proteomes" id="UP000008635">
    <property type="component" value="Chromosome"/>
</dbReference>
<feature type="domain" description="Histidine kinase" evidence="6">
    <location>
        <begin position="793"/>
        <end position="1006"/>
    </location>
</feature>
<evidence type="ECO:0000313" key="10">
    <source>
        <dbReference type="Proteomes" id="UP000008635"/>
    </source>
</evidence>
<accession>E8U9Y0</accession>
<dbReference type="InterPro" id="IPR005467">
    <property type="entry name" value="His_kinase_dom"/>
</dbReference>
<dbReference type="PANTHER" id="PTHR43304">
    <property type="entry name" value="PHYTOCHROME-LIKE PROTEIN CPH1"/>
    <property type="match status" value="1"/>
</dbReference>
<dbReference type="SUPFAM" id="SSF55785">
    <property type="entry name" value="PYP-like sensor domain (PAS domain)"/>
    <property type="match status" value="3"/>
</dbReference>
<dbReference type="SMART" id="SM00086">
    <property type="entry name" value="PAC"/>
    <property type="match status" value="3"/>
</dbReference>
<dbReference type="Gene3D" id="3.30.565.10">
    <property type="entry name" value="Histidine kinase-like ATPase, C-terminal domain"/>
    <property type="match status" value="1"/>
</dbReference>
<dbReference type="CDD" id="cd00082">
    <property type="entry name" value="HisKA"/>
    <property type="match status" value="1"/>
</dbReference>
<reference evidence="10" key="2">
    <citation type="submission" date="2011-01" db="EMBL/GenBank/DDBJ databases">
        <title>The complete genome of Deinococcus maricopensis DSM 21211.</title>
        <authorList>
            <consortium name="US DOE Joint Genome Institute (JGI-PGF)"/>
            <person name="Lucas S."/>
            <person name="Copeland A."/>
            <person name="Lapidus A."/>
            <person name="Goodwin L."/>
            <person name="Pitluck S."/>
            <person name="Kyrpides N."/>
            <person name="Mavromatis K."/>
            <person name="Pagani I."/>
            <person name="Ivanova N."/>
            <person name="Ovchinnikova G."/>
            <person name="Zeytun A."/>
            <person name="Detter J.C."/>
            <person name="Han C."/>
            <person name="Land M."/>
            <person name="Hauser L."/>
            <person name="Markowitz V."/>
            <person name="Cheng J.-F."/>
            <person name="Hugenholtz P."/>
            <person name="Woyke T."/>
            <person name="Wu D."/>
            <person name="Pukall R."/>
            <person name="Gehrich-Schroeter G."/>
            <person name="Brambilla E."/>
            <person name="Klenk H.-P."/>
            <person name="Eisen J.A."/>
        </authorList>
    </citation>
    <scope>NUCLEOTIDE SEQUENCE [LARGE SCALE GENOMIC DNA]</scope>
    <source>
        <strain evidence="10">DSM 21211 / LMG 22137 / NRRL B-23946 / LB-34</strain>
    </source>
</reference>